<dbReference type="InterPro" id="IPR050563">
    <property type="entry name" value="4-hydroxybenzoyl-CoA_TE"/>
</dbReference>
<dbReference type="InterPro" id="IPR029069">
    <property type="entry name" value="HotDog_dom_sf"/>
</dbReference>
<dbReference type="SUPFAM" id="SSF54637">
    <property type="entry name" value="Thioesterase/thiol ester dehydrase-isomerase"/>
    <property type="match status" value="1"/>
</dbReference>
<gene>
    <name evidence="1" type="ORF">DL762_010301</name>
</gene>
<dbReference type="EMBL" id="QJNS01000718">
    <property type="protein sequence ID" value="RYO74738.1"/>
    <property type="molecule type" value="Genomic_DNA"/>
</dbReference>
<evidence type="ECO:0000313" key="2">
    <source>
        <dbReference type="Proteomes" id="UP000294003"/>
    </source>
</evidence>
<evidence type="ECO:0000313" key="1">
    <source>
        <dbReference type="EMBL" id="RYO74738.1"/>
    </source>
</evidence>
<comment type="caution">
    <text evidence="1">The sequence shown here is derived from an EMBL/GenBank/DDBJ whole genome shotgun (WGS) entry which is preliminary data.</text>
</comment>
<keyword evidence="2" id="KW-1185">Reference proteome</keyword>
<dbReference type="PANTHER" id="PTHR31793:SF11">
    <property type="entry name" value="THIOESTERASE DOMAIN-CONTAINING PROTEIN"/>
    <property type="match status" value="1"/>
</dbReference>
<protein>
    <submittedName>
        <fullName evidence="1">Uncharacterized protein</fullName>
    </submittedName>
</protein>
<accession>A0ABY0GVG3</accession>
<dbReference type="Gene3D" id="3.10.129.10">
    <property type="entry name" value="Hotdog Thioesterase"/>
    <property type="match status" value="1"/>
</dbReference>
<sequence>MAPAKFKTQLEASSYHAPGGGELYKPLRENIVRQALEQGYHEATMMEHGVVWADDQDPWGHIMNAGFPHYASACNFRLFESFEEHLKDKFQDLMKVRGIGVIVKSSTLDIKRPVSYPDSIIVANRIDEVRPDRYHVTTTMWSLRQQVPVAESHGWVVFFDYSKGKPANLIEAGGVYANLHAALCGQSKVSNQKKAEWEQAHPKKPRVAKL</sequence>
<dbReference type="CDD" id="cd00586">
    <property type="entry name" value="4HBT"/>
    <property type="match status" value="1"/>
</dbReference>
<name>A0ABY0GVG3_9PEZI</name>
<dbReference type="Pfam" id="PF13279">
    <property type="entry name" value="4HBT_2"/>
    <property type="match status" value="1"/>
</dbReference>
<dbReference type="PANTHER" id="PTHR31793">
    <property type="entry name" value="4-HYDROXYBENZOYL-COA THIOESTERASE FAMILY MEMBER"/>
    <property type="match status" value="1"/>
</dbReference>
<dbReference type="Proteomes" id="UP000294003">
    <property type="component" value="Unassembled WGS sequence"/>
</dbReference>
<proteinExistence type="predicted"/>
<reference evidence="1 2" key="1">
    <citation type="submission" date="2018-06" db="EMBL/GenBank/DDBJ databases">
        <title>Complete Genomes of Monosporascus.</title>
        <authorList>
            <person name="Robinson A.J."/>
            <person name="Natvig D.O."/>
        </authorList>
    </citation>
    <scope>NUCLEOTIDE SEQUENCE [LARGE SCALE GENOMIC DNA]</scope>
    <source>
        <strain evidence="1 2">CBS 609.92</strain>
    </source>
</reference>
<organism evidence="1 2">
    <name type="scientific">Monosporascus cannonballus</name>
    <dbReference type="NCBI Taxonomy" id="155416"/>
    <lineage>
        <taxon>Eukaryota</taxon>
        <taxon>Fungi</taxon>
        <taxon>Dikarya</taxon>
        <taxon>Ascomycota</taxon>
        <taxon>Pezizomycotina</taxon>
        <taxon>Sordariomycetes</taxon>
        <taxon>Xylariomycetidae</taxon>
        <taxon>Xylariales</taxon>
        <taxon>Xylariales incertae sedis</taxon>
        <taxon>Monosporascus</taxon>
    </lineage>
</organism>